<comment type="caution">
    <text evidence="1">The sequence shown here is derived from an EMBL/GenBank/DDBJ whole genome shotgun (WGS) entry which is preliminary data.</text>
</comment>
<dbReference type="EMBL" id="MLIS01000001">
    <property type="protein sequence ID" value="OHU78880.1"/>
    <property type="molecule type" value="Genomic_DNA"/>
</dbReference>
<name>A0A1S1M6L0_MYCCH</name>
<evidence type="ECO:0000313" key="2">
    <source>
        <dbReference type="Proteomes" id="UP000179441"/>
    </source>
</evidence>
<keyword evidence="2" id="KW-1185">Reference proteome</keyword>
<dbReference type="Proteomes" id="UP000179441">
    <property type="component" value="Unassembled WGS sequence"/>
</dbReference>
<evidence type="ECO:0008006" key="3">
    <source>
        <dbReference type="Google" id="ProtNLM"/>
    </source>
</evidence>
<organism evidence="1 2">
    <name type="scientific">Mycobacteroides chelonae</name>
    <name type="common">Mycobacterium chelonae</name>
    <dbReference type="NCBI Taxonomy" id="1774"/>
    <lineage>
        <taxon>Bacteria</taxon>
        <taxon>Bacillati</taxon>
        <taxon>Actinomycetota</taxon>
        <taxon>Actinomycetes</taxon>
        <taxon>Mycobacteriales</taxon>
        <taxon>Mycobacteriaceae</taxon>
        <taxon>Mycobacteroides</taxon>
    </lineage>
</organism>
<reference evidence="1 2" key="1">
    <citation type="submission" date="2016-10" db="EMBL/GenBank/DDBJ databases">
        <title>Evaluation of Human, Veterinary and Environmental Mycobacterium chelonae Isolates by Core Genome Phylogenomic Analysis, Targeted Gene Comparison, and Anti-microbial Susceptibility Patterns: A Tale of Mistaken Identities.</title>
        <authorList>
            <person name="Fogelson S.B."/>
            <person name="Camus A.C."/>
            <person name="Lorenz W."/>
            <person name="Vasireddy R."/>
            <person name="Vasireddy S."/>
            <person name="Smith T."/>
            <person name="Brown-Elliott B.A."/>
            <person name="Wallace R.J.Jr."/>
            <person name="Hasan N.A."/>
            <person name="Reischl U."/>
            <person name="Sanchez S."/>
        </authorList>
    </citation>
    <scope>NUCLEOTIDE SEQUENCE [LARGE SCALE GENOMIC DNA]</scope>
    <source>
        <strain evidence="1 2">15518</strain>
    </source>
</reference>
<dbReference type="Pfam" id="PF14022">
    <property type="entry name" value="DUF4238"/>
    <property type="match status" value="1"/>
</dbReference>
<proteinExistence type="predicted"/>
<dbReference type="InterPro" id="IPR025332">
    <property type="entry name" value="DUF4238"/>
</dbReference>
<evidence type="ECO:0000313" key="1">
    <source>
        <dbReference type="EMBL" id="OHU78880.1"/>
    </source>
</evidence>
<dbReference type="AlphaFoldDB" id="A0A1S1M6L0"/>
<sequence length="372" mass="42810">MPRRTKRWQNKFHPVLQQIERQADAMTARGEEPRKHHIVPRFYLDRWTENGKLRATDLDSKQTFTQSAENAARRTDFYRLEDGTYKWGSPVWFESMLSVLEGRVAAPTDALANGTARLEDLRADQLVEILWFISLQLTRGMNFRRGLLWTLVQEHLIKYEFSGDDSLRQLLADGGYEVSEENVARMRSQLDEMRTDPEKFPMLTTLKIKQTAEAAEAMFPYLADRLPVIYRTPRRLVTCDEPVVMLDEDMGSTGGDFGVANAPIVVYPLSPDRVLALFLSDFRMMLRDDEMLTHDELLGLNQSILGNAYLHGFEKPSMSLTTRLYVPPLPPAGERVVVSRKSTGEEIHKFTPGRRWRAQPQAPSKPVARWWP</sequence>
<protein>
    <recommendedName>
        <fullName evidence="3">DUF4238 domain-containing protein</fullName>
    </recommendedName>
</protein>
<dbReference type="RefSeq" id="WP_070951723.1">
    <property type="nucleotide sequence ID" value="NZ_CP050145.1"/>
</dbReference>
<accession>A0A1S1M6L0</accession>
<gene>
    <name evidence="1" type="ORF">BKG84_11230</name>
</gene>